<dbReference type="AlphaFoldDB" id="A0A2K2DRH2"/>
<dbReference type="Proteomes" id="UP000008810">
    <property type="component" value="Chromosome 1"/>
</dbReference>
<dbReference type="Gramene" id="PNT76877">
    <property type="protein sequence ID" value="PNT76877"/>
    <property type="gene ID" value="BRADI_1g55105v3"/>
</dbReference>
<dbReference type="EnsemblPlants" id="PNT76877">
    <property type="protein sequence ID" value="PNT76877"/>
    <property type="gene ID" value="BRADI_1g55105v3"/>
</dbReference>
<evidence type="ECO:0000313" key="3">
    <source>
        <dbReference type="Proteomes" id="UP000008810"/>
    </source>
</evidence>
<sequence length="162" mass="18322">MSFLSGSGGRQKRRCSVFGGGVSYSDGAGVPSLRSAAIHISLFIFLGRLFRSKTEPNRNFRCEKSSVPLYSKNRSVRISEKPNFQKIRNTEPNGSVKPNAHRDGPEIEKLKLSWARTHQPVLTGLSSVHRSRIYNVVKSDPYILHPTLYYYIYVGTLNDFTR</sequence>
<dbReference type="EMBL" id="CM000880">
    <property type="protein sequence ID" value="PNT76877.1"/>
    <property type="molecule type" value="Genomic_DNA"/>
</dbReference>
<keyword evidence="3" id="KW-1185">Reference proteome</keyword>
<evidence type="ECO:0000313" key="2">
    <source>
        <dbReference type="EnsemblPlants" id="PNT76877"/>
    </source>
</evidence>
<gene>
    <name evidence="1" type="ORF">BRADI_1g55105v3</name>
</gene>
<organism evidence="1">
    <name type="scientific">Brachypodium distachyon</name>
    <name type="common">Purple false brome</name>
    <name type="synonym">Trachynia distachya</name>
    <dbReference type="NCBI Taxonomy" id="15368"/>
    <lineage>
        <taxon>Eukaryota</taxon>
        <taxon>Viridiplantae</taxon>
        <taxon>Streptophyta</taxon>
        <taxon>Embryophyta</taxon>
        <taxon>Tracheophyta</taxon>
        <taxon>Spermatophyta</taxon>
        <taxon>Magnoliopsida</taxon>
        <taxon>Liliopsida</taxon>
        <taxon>Poales</taxon>
        <taxon>Poaceae</taxon>
        <taxon>BOP clade</taxon>
        <taxon>Pooideae</taxon>
        <taxon>Stipodae</taxon>
        <taxon>Brachypodieae</taxon>
        <taxon>Brachypodium</taxon>
    </lineage>
</organism>
<protein>
    <submittedName>
        <fullName evidence="1 2">Uncharacterized protein</fullName>
    </submittedName>
</protein>
<proteinExistence type="predicted"/>
<name>A0A2K2DRH2_BRADI</name>
<reference evidence="1" key="2">
    <citation type="submission" date="2017-06" db="EMBL/GenBank/DDBJ databases">
        <title>WGS assembly of Brachypodium distachyon.</title>
        <authorList>
            <consortium name="The International Brachypodium Initiative"/>
            <person name="Lucas S."/>
            <person name="Harmon-Smith M."/>
            <person name="Lail K."/>
            <person name="Tice H."/>
            <person name="Grimwood J."/>
            <person name="Bruce D."/>
            <person name="Barry K."/>
            <person name="Shu S."/>
            <person name="Lindquist E."/>
            <person name="Wang M."/>
            <person name="Pitluck S."/>
            <person name="Vogel J.P."/>
            <person name="Garvin D.F."/>
            <person name="Mockler T.C."/>
            <person name="Schmutz J."/>
            <person name="Rokhsar D."/>
            <person name="Bevan M.W."/>
        </authorList>
    </citation>
    <scope>NUCLEOTIDE SEQUENCE</scope>
    <source>
        <strain evidence="1">Bd21</strain>
    </source>
</reference>
<reference evidence="2" key="3">
    <citation type="submission" date="2018-08" db="UniProtKB">
        <authorList>
            <consortium name="EnsemblPlants"/>
        </authorList>
    </citation>
    <scope>IDENTIFICATION</scope>
    <source>
        <strain evidence="2">cv. Bd21</strain>
    </source>
</reference>
<dbReference type="InParanoid" id="A0A2K2DRH2"/>
<accession>A0A2K2DRH2</accession>
<evidence type="ECO:0000313" key="1">
    <source>
        <dbReference type="EMBL" id="PNT76877.1"/>
    </source>
</evidence>
<reference evidence="1 2" key="1">
    <citation type="journal article" date="2010" name="Nature">
        <title>Genome sequencing and analysis of the model grass Brachypodium distachyon.</title>
        <authorList>
            <consortium name="International Brachypodium Initiative"/>
        </authorList>
    </citation>
    <scope>NUCLEOTIDE SEQUENCE [LARGE SCALE GENOMIC DNA]</scope>
    <source>
        <strain evidence="1 2">Bd21</strain>
    </source>
</reference>